<dbReference type="CDD" id="cd06173">
    <property type="entry name" value="MFS_MefA_like"/>
    <property type="match status" value="1"/>
</dbReference>
<organism evidence="9 10">
    <name type="scientific">Streptomyces triticagri</name>
    <dbReference type="NCBI Taxonomy" id="2293568"/>
    <lineage>
        <taxon>Bacteria</taxon>
        <taxon>Bacillati</taxon>
        <taxon>Actinomycetota</taxon>
        <taxon>Actinomycetes</taxon>
        <taxon>Kitasatosporales</taxon>
        <taxon>Streptomycetaceae</taxon>
        <taxon>Streptomyces</taxon>
    </lineage>
</organism>
<feature type="domain" description="Major facilitator superfamily (MFS) profile" evidence="8">
    <location>
        <begin position="257"/>
        <end position="483"/>
    </location>
</feature>
<dbReference type="PANTHER" id="PTHR23513">
    <property type="entry name" value="INTEGRAL MEMBRANE EFFLUX PROTEIN-RELATED"/>
    <property type="match status" value="1"/>
</dbReference>
<feature type="compositionally biased region" description="Low complexity" evidence="6">
    <location>
        <begin position="442"/>
        <end position="463"/>
    </location>
</feature>
<feature type="region of interest" description="Disordered" evidence="6">
    <location>
        <begin position="442"/>
        <end position="483"/>
    </location>
</feature>
<name>A0A372M314_9ACTN</name>
<dbReference type="GO" id="GO:0005886">
    <property type="term" value="C:plasma membrane"/>
    <property type="evidence" value="ECO:0007669"/>
    <property type="project" value="UniProtKB-SubCell"/>
</dbReference>
<dbReference type="PROSITE" id="PS50850">
    <property type="entry name" value="MFS"/>
    <property type="match status" value="1"/>
</dbReference>
<feature type="transmembrane region" description="Helical" evidence="7">
    <location>
        <begin position="295"/>
        <end position="316"/>
    </location>
</feature>
<dbReference type="AlphaFoldDB" id="A0A372M314"/>
<comment type="subcellular location">
    <subcellularLocation>
        <location evidence="1">Cell membrane</location>
        <topology evidence="1">Multi-pass membrane protein</topology>
    </subcellularLocation>
</comment>
<keyword evidence="3 7" id="KW-0812">Transmembrane</keyword>
<comment type="caution">
    <text evidence="9">The sequence shown here is derived from an EMBL/GenBank/DDBJ whole genome shotgun (WGS) entry which is preliminary data.</text>
</comment>
<feature type="transmembrane region" description="Helical" evidence="7">
    <location>
        <begin position="82"/>
        <end position="105"/>
    </location>
</feature>
<dbReference type="InterPro" id="IPR011701">
    <property type="entry name" value="MFS"/>
</dbReference>
<keyword evidence="4 7" id="KW-1133">Transmembrane helix</keyword>
<dbReference type="SUPFAM" id="SSF103473">
    <property type="entry name" value="MFS general substrate transporter"/>
    <property type="match status" value="1"/>
</dbReference>
<gene>
    <name evidence="9" type="ORF">DY218_18510</name>
</gene>
<dbReference type="InterPro" id="IPR020846">
    <property type="entry name" value="MFS_dom"/>
</dbReference>
<sequence length="483" mass="49182">MTARSTAARATSARSTAAHDADSTPAAGKDPRAAAETPDGDRRLGGPFWRLWSTTFVTSCGDGLRLAAMPMVAALFTRDPMLLSLVTFAGQLPWVLAGAFAGAFVDRHDQQRVMLWSDASRAVLAVLFTAALLTGWAGIGLLIAFALTMGVVETLRDSATIAIVPRLVPHTALDKANSLLQGAAMLCVELAGPPLAALLLVSHTSWPFALNAVAFTVAALLLPGLAGVARPMPKRGGSTLTADVADGIRWLWRHRLLRSVCALVGIFNFALSSVVAIAVVYAYEVLGVSSVGYGLLMAVIAVGGVAGVALAAPLAARLGRERTVLLCCGVAPVAFATAGSVSHPLLAAGALAPVGMALAVITIVTTSLRQVLVPAELLGRVSSSYRLIAVGMSPLGALTGGAVASAVGLRGPFFLAAAVLTAAWLCALGPLRAGPASRTAEDLTATDAAAPTSDATTAPTITDSADDTDTGATAPGKPWTGER</sequence>
<evidence type="ECO:0000256" key="7">
    <source>
        <dbReference type="SAM" id="Phobius"/>
    </source>
</evidence>
<feature type="transmembrane region" description="Helical" evidence="7">
    <location>
        <begin position="387"/>
        <end position="407"/>
    </location>
</feature>
<feature type="transmembrane region" description="Helical" evidence="7">
    <location>
        <begin position="208"/>
        <end position="229"/>
    </location>
</feature>
<feature type="transmembrane region" description="Helical" evidence="7">
    <location>
        <begin position="260"/>
        <end position="283"/>
    </location>
</feature>
<dbReference type="RefSeq" id="WP_128557170.1">
    <property type="nucleotide sequence ID" value="NZ_QUAK01000100.1"/>
</dbReference>
<feature type="compositionally biased region" description="Basic and acidic residues" evidence="6">
    <location>
        <begin position="29"/>
        <end position="41"/>
    </location>
</feature>
<evidence type="ECO:0000256" key="6">
    <source>
        <dbReference type="SAM" id="MobiDB-lite"/>
    </source>
</evidence>
<keyword evidence="10" id="KW-1185">Reference proteome</keyword>
<dbReference type="OrthoDB" id="145388at2"/>
<evidence type="ECO:0000256" key="3">
    <source>
        <dbReference type="ARBA" id="ARBA00022692"/>
    </source>
</evidence>
<protein>
    <submittedName>
        <fullName evidence="9">MFS transporter</fullName>
    </submittedName>
</protein>
<evidence type="ECO:0000256" key="1">
    <source>
        <dbReference type="ARBA" id="ARBA00004651"/>
    </source>
</evidence>
<evidence type="ECO:0000259" key="8">
    <source>
        <dbReference type="PROSITE" id="PS50850"/>
    </source>
</evidence>
<feature type="transmembrane region" description="Helical" evidence="7">
    <location>
        <begin position="347"/>
        <end position="366"/>
    </location>
</feature>
<feature type="compositionally biased region" description="Low complexity" evidence="6">
    <location>
        <begin position="1"/>
        <end position="16"/>
    </location>
</feature>
<proteinExistence type="predicted"/>
<keyword evidence="5 7" id="KW-0472">Membrane</keyword>
<dbReference type="Proteomes" id="UP000263094">
    <property type="component" value="Unassembled WGS sequence"/>
</dbReference>
<evidence type="ECO:0000313" key="10">
    <source>
        <dbReference type="Proteomes" id="UP000263094"/>
    </source>
</evidence>
<dbReference type="PANTHER" id="PTHR23513:SF6">
    <property type="entry name" value="MAJOR FACILITATOR SUPERFAMILY ASSOCIATED DOMAIN-CONTAINING PROTEIN"/>
    <property type="match status" value="1"/>
</dbReference>
<feature type="region of interest" description="Disordered" evidence="6">
    <location>
        <begin position="1"/>
        <end position="41"/>
    </location>
</feature>
<dbReference type="InterPro" id="IPR036259">
    <property type="entry name" value="MFS_trans_sf"/>
</dbReference>
<dbReference type="GO" id="GO:0022857">
    <property type="term" value="F:transmembrane transporter activity"/>
    <property type="evidence" value="ECO:0007669"/>
    <property type="project" value="InterPro"/>
</dbReference>
<dbReference type="EMBL" id="QUAK01000100">
    <property type="protein sequence ID" value="RFU85209.1"/>
    <property type="molecule type" value="Genomic_DNA"/>
</dbReference>
<feature type="transmembrane region" description="Helical" evidence="7">
    <location>
        <begin position="413"/>
        <end position="431"/>
    </location>
</feature>
<evidence type="ECO:0000256" key="4">
    <source>
        <dbReference type="ARBA" id="ARBA00022989"/>
    </source>
</evidence>
<evidence type="ECO:0000256" key="5">
    <source>
        <dbReference type="ARBA" id="ARBA00023136"/>
    </source>
</evidence>
<evidence type="ECO:0000313" key="9">
    <source>
        <dbReference type="EMBL" id="RFU85209.1"/>
    </source>
</evidence>
<feature type="transmembrane region" description="Helical" evidence="7">
    <location>
        <begin position="125"/>
        <end position="147"/>
    </location>
</feature>
<feature type="transmembrane region" description="Helical" evidence="7">
    <location>
        <begin position="323"/>
        <end position="341"/>
    </location>
</feature>
<reference evidence="9 10" key="1">
    <citation type="submission" date="2018-08" db="EMBL/GenBank/DDBJ databases">
        <title>Isolation, diversity and antifungal activity of Actinobacteria from wheat.</title>
        <authorList>
            <person name="Han C."/>
        </authorList>
    </citation>
    <scope>NUCLEOTIDE SEQUENCE [LARGE SCALE GENOMIC DNA]</scope>
    <source>
        <strain evidence="9 10">NEAU-YY421</strain>
    </source>
</reference>
<evidence type="ECO:0000256" key="2">
    <source>
        <dbReference type="ARBA" id="ARBA00022475"/>
    </source>
</evidence>
<dbReference type="Pfam" id="PF07690">
    <property type="entry name" value="MFS_1"/>
    <property type="match status" value="1"/>
</dbReference>
<accession>A0A372M314</accession>
<keyword evidence="2" id="KW-1003">Cell membrane</keyword>
<dbReference type="Gene3D" id="1.20.1250.20">
    <property type="entry name" value="MFS general substrate transporter like domains"/>
    <property type="match status" value="1"/>
</dbReference>